<accession>A0A5C8PG60</accession>
<gene>
    <name evidence="1" type="ORF">FHP25_23790</name>
</gene>
<evidence type="ECO:0000313" key="2">
    <source>
        <dbReference type="Proteomes" id="UP000321638"/>
    </source>
</evidence>
<evidence type="ECO:0000313" key="1">
    <source>
        <dbReference type="EMBL" id="TXL72797.1"/>
    </source>
</evidence>
<sequence>MSGCLRDVVTLSCWSSNNRCLQLGAELPWVERGAILTLLGSAERAFYLIELPTGPVHASSVPA</sequence>
<name>A0A5C8PG60_9HYPH</name>
<proteinExistence type="predicted"/>
<protein>
    <submittedName>
        <fullName evidence="1">Uncharacterized protein</fullName>
    </submittedName>
</protein>
<keyword evidence="2" id="KW-1185">Reference proteome</keyword>
<reference evidence="1 2" key="1">
    <citation type="submission" date="2019-06" db="EMBL/GenBank/DDBJ databases">
        <title>New taxonomy in bacterial strain CC-CFT640, isolated from vineyard.</title>
        <authorList>
            <person name="Lin S.-Y."/>
            <person name="Tsai C.-F."/>
            <person name="Young C.-C."/>
        </authorList>
    </citation>
    <scope>NUCLEOTIDE SEQUENCE [LARGE SCALE GENOMIC DNA]</scope>
    <source>
        <strain evidence="1 2">CC-CFT640</strain>
    </source>
</reference>
<dbReference type="OrthoDB" id="9763003at2"/>
<dbReference type="EMBL" id="VDUZ01000030">
    <property type="protein sequence ID" value="TXL72797.1"/>
    <property type="molecule type" value="Genomic_DNA"/>
</dbReference>
<organism evidence="1 2">
    <name type="scientific">Vineibacter terrae</name>
    <dbReference type="NCBI Taxonomy" id="2586908"/>
    <lineage>
        <taxon>Bacteria</taxon>
        <taxon>Pseudomonadati</taxon>
        <taxon>Pseudomonadota</taxon>
        <taxon>Alphaproteobacteria</taxon>
        <taxon>Hyphomicrobiales</taxon>
        <taxon>Vineibacter</taxon>
    </lineage>
</organism>
<dbReference type="Proteomes" id="UP000321638">
    <property type="component" value="Unassembled WGS sequence"/>
</dbReference>
<dbReference type="RefSeq" id="WP_147849480.1">
    <property type="nucleotide sequence ID" value="NZ_VDUZ01000030.1"/>
</dbReference>
<comment type="caution">
    <text evidence="1">The sequence shown here is derived from an EMBL/GenBank/DDBJ whole genome shotgun (WGS) entry which is preliminary data.</text>
</comment>
<dbReference type="AlphaFoldDB" id="A0A5C8PG60"/>